<name>A0ABQ2LKW1_9ACTN</name>
<gene>
    <name evidence="2" type="ORF">GCM10012286_15190</name>
</gene>
<dbReference type="EMBL" id="BMNG01000003">
    <property type="protein sequence ID" value="GGO39134.1"/>
    <property type="molecule type" value="Genomic_DNA"/>
</dbReference>
<evidence type="ECO:0000313" key="2">
    <source>
        <dbReference type="EMBL" id="GGO39134.1"/>
    </source>
</evidence>
<dbReference type="RefSeq" id="WP_229696770.1">
    <property type="nucleotide sequence ID" value="NZ_BMNG01000003.1"/>
</dbReference>
<evidence type="ECO:0000256" key="1">
    <source>
        <dbReference type="SAM" id="MobiDB-lite"/>
    </source>
</evidence>
<evidence type="ECO:0000313" key="3">
    <source>
        <dbReference type="Proteomes" id="UP000656881"/>
    </source>
</evidence>
<proteinExistence type="predicted"/>
<accession>A0ABQ2LKW1</accession>
<protein>
    <recommendedName>
        <fullName evidence="4">LytR family transcriptional regulator</fullName>
    </recommendedName>
</protein>
<keyword evidence="3" id="KW-1185">Reference proteome</keyword>
<sequence>MSRPRRRGRGGGRVAGVVLAGWLFADLLLVLALVSMADRPDPLAARDPKPSNSADASSKPKKPKPTGPRSVERKPEEFEVKGTDKGALADQIGRSTQKWRGRTAALVLTFGGGRDGTVYAHRVNSLLGKGRPEMFTKKTATDDFHDLSTDVSTALVRVYFFTEPGG</sequence>
<reference evidence="3" key="1">
    <citation type="journal article" date="2019" name="Int. J. Syst. Evol. Microbiol.">
        <title>The Global Catalogue of Microorganisms (GCM) 10K type strain sequencing project: providing services to taxonomists for standard genome sequencing and annotation.</title>
        <authorList>
            <consortium name="The Broad Institute Genomics Platform"/>
            <consortium name="The Broad Institute Genome Sequencing Center for Infectious Disease"/>
            <person name="Wu L."/>
            <person name="Ma J."/>
        </authorList>
    </citation>
    <scope>NUCLEOTIDE SEQUENCE [LARGE SCALE GENOMIC DNA]</scope>
    <source>
        <strain evidence="3">CGMCC 4.7349</strain>
    </source>
</reference>
<comment type="caution">
    <text evidence="2">The sequence shown here is derived from an EMBL/GenBank/DDBJ whole genome shotgun (WGS) entry which is preliminary data.</text>
</comment>
<feature type="compositionally biased region" description="Basic and acidic residues" evidence="1">
    <location>
        <begin position="40"/>
        <end position="49"/>
    </location>
</feature>
<evidence type="ECO:0008006" key="4">
    <source>
        <dbReference type="Google" id="ProtNLM"/>
    </source>
</evidence>
<organism evidence="2 3">
    <name type="scientific">Streptomyces lasiicapitis</name>
    <dbReference type="NCBI Taxonomy" id="1923961"/>
    <lineage>
        <taxon>Bacteria</taxon>
        <taxon>Bacillati</taxon>
        <taxon>Actinomycetota</taxon>
        <taxon>Actinomycetes</taxon>
        <taxon>Kitasatosporales</taxon>
        <taxon>Streptomycetaceae</taxon>
        <taxon>Streptomyces</taxon>
    </lineage>
</organism>
<feature type="region of interest" description="Disordered" evidence="1">
    <location>
        <begin position="40"/>
        <end position="94"/>
    </location>
</feature>
<dbReference type="Proteomes" id="UP000656881">
    <property type="component" value="Unassembled WGS sequence"/>
</dbReference>
<feature type="compositionally biased region" description="Basic and acidic residues" evidence="1">
    <location>
        <begin position="70"/>
        <end position="84"/>
    </location>
</feature>